<evidence type="ECO:0000256" key="13">
    <source>
        <dbReference type="SAM" id="MobiDB-lite"/>
    </source>
</evidence>
<keyword evidence="7" id="KW-0067">ATP-binding</keyword>
<dbReference type="RefSeq" id="WP_088856795.1">
    <property type="nucleotide sequence ID" value="NZ_CP015103.1"/>
</dbReference>
<dbReference type="OrthoDB" id="61846at2157"/>
<dbReference type="EMBL" id="CP015103">
    <property type="protein sequence ID" value="ASJ09569.1"/>
    <property type="molecule type" value="Genomic_DNA"/>
</dbReference>
<dbReference type="GO" id="GO:0046872">
    <property type="term" value="F:metal ion binding"/>
    <property type="evidence" value="ECO:0007669"/>
    <property type="project" value="UniProtKB-KW"/>
</dbReference>
<evidence type="ECO:0000259" key="14">
    <source>
        <dbReference type="Pfam" id="PF01909"/>
    </source>
</evidence>
<comment type="catalytic activity">
    <reaction evidence="12">
        <text>L-tyrosyl-[protein] + ATP = O-(5'-adenylyl)-L-tyrosyl-[protein] + diphosphate</text>
        <dbReference type="Rhea" id="RHEA:54288"/>
        <dbReference type="Rhea" id="RHEA-COMP:10136"/>
        <dbReference type="Rhea" id="RHEA-COMP:13846"/>
        <dbReference type="ChEBI" id="CHEBI:30616"/>
        <dbReference type="ChEBI" id="CHEBI:33019"/>
        <dbReference type="ChEBI" id="CHEBI:46858"/>
        <dbReference type="ChEBI" id="CHEBI:83624"/>
        <dbReference type="EC" id="2.7.7.108"/>
    </reaction>
</comment>
<dbReference type="PANTHER" id="PTHR33571">
    <property type="entry name" value="SSL8005 PROTEIN"/>
    <property type="match status" value="1"/>
</dbReference>
<evidence type="ECO:0000256" key="1">
    <source>
        <dbReference type="ARBA" id="ARBA00001946"/>
    </source>
</evidence>
<evidence type="ECO:0000256" key="11">
    <source>
        <dbReference type="ARBA" id="ARBA00047518"/>
    </source>
</evidence>
<protein>
    <recommendedName>
        <fullName evidence="9">protein adenylyltransferase</fullName>
        <ecNumber evidence="9">2.7.7.108</ecNumber>
    </recommendedName>
</protein>
<evidence type="ECO:0000256" key="4">
    <source>
        <dbReference type="ARBA" id="ARBA00022695"/>
    </source>
</evidence>
<evidence type="ECO:0000256" key="10">
    <source>
        <dbReference type="ARBA" id="ARBA00038276"/>
    </source>
</evidence>
<dbReference type="KEGG" id="tsl:A3L11_10130"/>
<dbReference type="Pfam" id="PF01909">
    <property type="entry name" value="NTP_transf_2"/>
    <property type="match status" value="1"/>
</dbReference>
<gene>
    <name evidence="15" type="ORF">A3L11_10130</name>
</gene>
<dbReference type="Gene3D" id="1.10.10.10">
    <property type="entry name" value="Winged helix-like DNA-binding domain superfamily/Winged helix DNA-binding domain"/>
    <property type="match status" value="1"/>
</dbReference>
<dbReference type="AlphaFoldDB" id="A0A2Z2MMG9"/>
<evidence type="ECO:0000256" key="6">
    <source>
        <dbReference type="ARBA" id="ARBA00022741"/>
    </source>
</evidence>
<dbReference type="SUPFAM" id="SSF46785">
    <property type="entry name" value="Winged helix' DNA-binding domain"/>
    <property type="match status" value="1"/>
</dbReference>
<comment type="catalytic activity">
    <reaction evidence="11">
        <text>O-(5'-adenylyl)-L-tyrosyl-[protein] + ATP = O-[5'-(adenylyl-(5'-&gt;3')-adenylyl)]-L-tyrosyl-[protein] + diphosphate</text>
        <dbReference type="Rhea" id="RHEA:66528"/>
        <dbReference type="Rhea" id="RHEA-COMP:13846"/>
        <dbReference type="Rhea" id="RHEA-COMP:17046"/>
        <dbReference type="ChEBI" id="CHEBI:30616"/>
        <dbReference type="ChEBI" id="CHEBI:33019"/>
        <dbReference type="ChEBI" id="CHEBI:83624"/>
        <dbReference type="ChEBI" id="CHEBI:167160"/>
    </reaction>
</comment>
<dbReference type="Gene3D" id="3.30.460.10">
    <property type="entry name" value="Beta Polymerase, domain 2"/>
    <property type="match status" value="1"/>
</dbReference>
<proteinExistence type="inferred from homology"/>
<feature type="domain" description="Polymerase nucleotidyl transferase" evidence="14">
    <location>
        <begin position="80"/>
        <end position="150"/>
    </location>
</feature>
<dbReference type="SUPFAM" id="SSF81301">
    <property type="entry name" value="Nucleotidyltransferase"/>
    <property type="match status" value="1"/>
</dbReference>
<dbReference type="InterPro" id="IPR036388">
    <property type="entry name" value="WH-like_DNA-bd_sf"/>
</dbReference>
<reference evidence="15 16" key="1">
    <citation type="submission" date="2016-04" db="EMBL/GenBank/DDBJ databases">
        <title>Complete genome sequence of Thermococcus siculi type strain RG-20.</title>
        <authorList>
            <person name="Oger P.M."/>
        </authorList>
    </citation>
    <scope>NUCLEOTIDE SEQUENCE [LARGE SCALE GENOMIC DNA]</scope>
    <source>
        <strain evidence="15 16">RG-20</strain>
    </source>
</reference>
<evidence type="ECO:0000313" key="15">
    <source>
        <dbReference type="EMBL" id="ASJ09569.1"/>
    </source>
</evidence>
<keyword evidence="16" id="KW-1185">Reference proteome</keyword>
<keyword evidence="4" id="KW-0548">Nucleotidyltransferase</keyword>
<accession>A0A2Z2MMG9</accession>
<evidence type="ECO:0000256" key="2">
    <source>
        <dbReference type="ARBA" id="ARBA00022649"/>
    </source>
</evidence>
<evidence type="ECO:0000313" key="16">
    <source>
        <dbReference type="Proteomes" id="UP000250125"/>
    </source>
</evidence>
<evidence type="ECO:0000256" key="9">
    <source>
        <dbReference type="ARBA" id="ARBA00034531"/>
    </source>
</evidence>
<dbReference type="GO" id="GO:0070733">
    <property type="term" value="F:AMPylase activity"/>
    <property type="evidence" value="ECO:0007669"/>
    <property type="project" value="UniProtKB-EC"/>
</dbReference>
<evidence type="ECO:0000256" key="3">
    <source>
        <dbReference type="ARBA" id="ARBA00022679"/>
    </source>
</evidence>
<sequence length="202" mass="23303">MHELLSTRERVRILEEVLQKNIVGVEEVAKKLGVSKGLVSKTLQLLVKHGIAVKAGRRFRILNMPKTRELKRFLNFMMLSEKLEGLREDWMISLGIYGSFALGENMEESDIDVWVLARRDELIKSARLKRKIAELTGREVDLIVLTPSRIARLRKEDPVFYYSLVYGSMVIWGERLDRVQSLRGEKPAEKDSSIQREGIAEH</sequence>
<name>A0A2Z2MMG9_9EURY</name>
<keyword evidence="3 15" id="KW-0808">Transferase</keyword>
<dbReference type="PANTHER" id="PTHR33571:SF14">
    <property type="entry name" value="PROTEIN ADENYLYLTRANSFERASE MJ0435-RELATED"/>
    <property type="match status" value="1"/>
</dbReference>
<evidence type="ECO:0000256" key="8">
    <source>
        <dbReference type="ARBA" id="ARBA00022842"/>
    </source>
</evidence>
<dbReference type="InterPro" id="IPR043519">
    <property type="entry name" value="NT_sf"/>
</dbReference>
<dbReference type="CDD" id="cd05403">
    <property type="entry name" value="NT_KNTase_like"/>
    <property type="match status" value="1"/>
</dbReference>
<keyword evidence="8" id="KW-0460">Magnesium</keyword>
<dbReference type="Proteomes" id="UP000250125">
    <property type="component" value="Chromosome"/>
</dbReference>
<evidence type="ECO:0000256" key="7">
    <source>
        <dbReference type="ARBA" id="ARBA00022840"/>
    </source>
</evidence>
<dbReference type="GO" id="GO:0005524">
    <property type="term" value="F:ATP binding"/>
    <property type="evidence" value="ECO:0007669"/>
    <property type="project" value="UniProtKB-KW"/>
</dbReference>
<dbReference type="GeneID" id="33318599"/>
<evidence type="ECO:0000256" key="5">
    <source>
        <dbReference type="ARBA" id="ARBA00022723"/>
    </source>
</evidence>
<organism evidence="15 16">
    <name type="scientific">Thermococcus siculi</name>
    <dbReference type="NCBI Taxonomy" id="72803"/>
    <lineage>
        <taxon>Archaea</taxon>
        <taxon>Methanobacteriati</taxon>
        <taxon>Methanobacteriota</taxon>
        <taxon>Thermococci</taxon>
        <taxon>Thermococcales</taxon>
        <taxon>Thermococcaceae</taxon>
        <taxon>Thermococcus</taxon>
    </lineage>
</organism>
<comment type="similarity">
    <text evidence="10">Belongs to the MntA antitoxin family.</text>
</comment>
<dbReference type="EC" id="2.7.7.108" evidence="9"/>
<keyword evidence="6" id="KW-0547">Nucleotide-binding</keyword>
<dbReference type="InterPro" id="IPR052038">
    <property type="entry name" value="Type-VII_TA_antitoxin"/>
</dbReference>
<keyword evidence="5" id="KW-0479">Metal-binding</keyword>
<keyword evidence="2" id="KW-1277">Toxin-antitoxin system</keyword>
<comment type="cofactor">
    <cofactor evidence="1">
        <name>Mg(2+)</name>
        <dbReference type="ChEBI" id="CHEBI:18420"/>
    </cofactor>
</comment>
<dbReference type="InterPro" id="IPR036390">
    <property type="entry name" value="WH_DNA-bd_sf"/>
</dbReference>
<feature type="region of interest" description="Disordered" evidence="13">
    <location>
        <begin position="183"/>
        <end position="202"/>
    </location>
</feature>
<evidence type="ECO:0000256" key="12">
    <source>
        <dbReference type="ARBA" id="ARBA00048696"/>
    </source>
</evidence>
<dbReference type="InterPro" id="IPR002934">
    <property type="entry name" value="Polymerase_NTP_transf_dom"/>
</dbReference>